<name>A0A177BVS6_9PLEO</name>
<dbReference type="GO" id="GO:0003941">
    <property type="term" value="F:L-serine ammonia-lyase activity"/>
    <property type="evidence" value="ECO:0007669"/>
    <property type="project" value="UniProtKB-EC"/>
</dbReference>
<comment type="cofactor">
    <cofactor evidence="1">
        <name>pyridoxal 5'-phosphate</name>
        <dbReference type="ChEBI" id="CHEBI:597326"/>
    </cofactor>
</comment>
<dbReference type="GO" id="GO:0006565">
    <property type="term" value="P:L-serine catabolic process"/>
    <property type="evidence" value="ECO:0007669"/>
    <property type="project" value="TreeGrafter"/>
</dbReference>
<keyword evidence="9" id="KW-0456">Lyase</keyword>
<reference evidence="12 13" key="1">
    <citation type="submission" date="2016-05" db="EMBL/GenBank/DDBJ databases">
        <title>Comparative analysis of secretome profiles of manganese(II)-oxidizing ascomycete fungi.</title>
        <authorList>
            <consortium name="DOE Joint Genome Institute"/>
            <person name="Zeiner C.A."/>
            <person name="Purvine S.O."/>
            <person name="Zink E.M."/>
            <person name="Wu S."/>
            <person name="Pasa-Tolic L."/>
            <person name="Chaput D.L."/>
            <person name="Haridas S."/>
            <person name="Grigoriev I.V."/>
            <person name="Santelli C.M."/>
            <person name="Hansel C.M."/>
        </authorList>
    </citation>
    <scope>NUCLEOTIDE SEQUENCE [LARGE SCALE GENOMIC DNA]</scope>
    <source>
        <strain evidence="12 13">AP3s5-JAC2a</strain>
    </source>
</reference>
<dbReference type="FunFam" id="3.40.50.1100:FF:000040">
    <property type="entry name" value="L-serine dehydratase, putative"/>
    <property type="match status" value="1"/>
</dbReference>
<dbReference type="FunCoup" id="A0A177BVS6">
    <property type="interactions" value="457"/>
</dbReference>
<keyword evidence="7" id="KW-0963">Cytoplasm</keyword>
<dbReference type="PANTHER" id="PTHR48078:SF2">
    <property type="entry name" value="CATABOLIC L-SERINE_THREONINE DEHYDRATASE"/>
    <property type="match status" value="1"/>
</dbReference>
<evidence type="ECO:0000259" key="11">
    <source>
        <dbReference type="Pfam" id="PF00291"/>
    </source>
</evidence>
<organism evidence="12 13">
    <name type="scientific">Paraphaeosphaeria sporulosa</name>
    <dbReference type="NCBI Taxonomy" id="1460663"/>
    <lineage>
        <taxon>Eukaryota</taxon>
        <taxon>Fungi</taxon>
        <taxon>Dikarya</taxon>
        <taxon>Ascomycota</taxon>
        <taxon>Pezizomycotina</taxon>
        <taxon>Dothideomycetes</taxon>
        <taxon>Pleosporomycetidae</taxon>
        <taxon>Pleosporales</taxon>
        <taxon>Massarineae</taxon>
        <taxon>Didymosphaeriaceae</taxon>
        <taxon>Paraphaeosphaeria</taxon>
    </lineage>
</organism>
<accession>A0A177BVS6</accession>
<dbReference type="CDD" id="cd06448">
    <property type="entry name" value="L-Ser-dehyd"/>
    <property type="match status" value="1"/>
</dbReference>
<evidence type="ECO:0000256" key="2">
    <source>
        <dbReference type="ARBA" id="ARBA00004496"/>
    </source>
</evidence>
<comment type="subcellular location">
    <subcellularLocation>
        <location evidence="2">Cytoplasm</location>
    </subcellularLocation>
</comment>
<keyword evidence="6" id="KW-0312">Gluconeogenesis</keyword>
<gene>
    <name evidence="12" type="ORF">CC84DRAFT_1170020</name>
</gene>
<dbReference type="PANTHER" id="PTHR48078">
    <property type="entry name" value="THREONINE DEHYDRATASE, MITOCHONDRIAL-RELATED"/>
    <property type="match status" value="1"/>
</dbReference>
<evidence type="ECO:0000256" key="4">
    <source>
        <dbReference type="ARBA" id="ARBA00010869"/>
    </source>
</evidence>
<comment type="catalytic activity">
    <reaction evidence="10">
        <text>L-serine = pyruvate + NH4(+)</text>
        <dbReference type="Rhea" id="RHEA:19169"/>
        <dbReference type="ChEBI" id="CHEBI:15361"/>
        <dbReference type="ChEBI" id="CHEBI:28938"/>
        <dbReference type="ChEBI" id="CHEBI:33384"/>
        <dbReference type="EC" id="4.3.1.17"/>
    </reaction>
</comment>
<dbReference type="EMBL" id="KV441565">
    <property type="protein sequence ID" value="OAF98657.1"/>
    <property type="molecule type" value="Genomic_DNA"/>
</dbReference>
<dbReference type="InParanoid" id="A0A177BVS6"/>
<evidence type="ECO:0000256" key="10">
    <source>
        <dbReference type="ARBA" id="ARBA00049406"/>
    </source>
</evidence>
<dbReference type="GO" id="GO:0006094">
    <property type="term" value="P:gluconeogenesis"/>
    <property type="evidence" value="ECO:0007669"/>
    <property type="project" value="UniProtKB-KW"/>
</dbReference>
<proteinExistence type="inferred from homology"/>
<keyword evidence="8" id="KW-0663">Pyridoxal phosphate</keyword>
<dbReference type="AlphaFoldDB" id="A0A177BVS6"/>
<dbReference type="GO" id="GO:0004794">
    <property type="term" value="F:threonine deaminase activity"/>
    <property type="evidence" value="ECO:0007669"/>
    <property type="project" value="TreeGrafter"/>
</dbReference>
<dbReference type="GO" id="GO:0009097">
    <property type="term" value="P:isoleucine biosynthetic process"/>
    <property type="evidence" value="ECO:0007669"/>
    <property type="project" value="TreeGrafter"/>
</dbReference>
<dbReference type="GO" id="GO:0030170">
    <property type="term" value="F:pyridoxal phosphate binding"/>
    <property type="evidence" value="ECO:0007669"/>
    <property type="project" value="InterPro"/>
</dbReference>
<dbReference type="InterPro" id="IPR036052">
    <property type="entry name" value="TrpB-like_PALP_sf"/>
</dbReference>
<dbReference type="GO" id="GO:0005737">
    <property type="term" value="C:cytoplasm"/>
    <property type="evidence" value="ECO:0007669"/>
    <property type="project" value="UniProtKB-SubCell"/>
</dbReference>
<dbReference type="Proteomes" id="UP000077069">
    <property type="component" value="Unassembled WGS sequence"/>
</dbReference>
<evidence type="ECO:0000256" key="3">
    <source>
        <dbReference type="ARBA" id="ARBA00004742"/>
    </source>
</evidence>
<dbReference type="InterPro" id="IPR050147">
    <property type="entry name" value="Ser/Thr_Dehydratase"/>
</dbReference>
<sequence>MTSLQQSPALPCPWRETPLNRSTLLSKHAGCQVYLKLENLQPSGSFKSRGIGNFLRSHLASANAEDRHLTHFYSSSGGNAGLACVHAAVTLGAAATIVVPMTTSAYTMDKMRAAGATEVLQEGASWYECDQYLRETVIPRAKEAGEIPVYVPPFDASEIWEGHATLVGETLAQMNQDGPPDAIVCSVGGGGLFCGIVQGLERAGLENVPVLAVETEGAHSLALSLDKGELSTLPGITSIATTLGARTVAPQAFEYGQRPNVTSVVLPDHAAKEGCVRFADDERIMVEAACGVSMALCYGGRLKKYLPNLTEKSKVVFVVCGGSNITAEMLSKWTAELKE</sequence>
<dbReference type="InterPro" id="IPR000634">
    <property type="entry name" value="Ser/Thr_deHydtase_PyrdxlP-BS"/>
</dbReference>
<evidence type="ECO:0000256" key="7">
    <source>
        <dbReference type="ARBA" id="ARBA00022490"/>
    </source>
</evidence>
<comment type="similarity">
    <text evidence="4">Belongs to the serine/threonine dehydratase family.</text>
</comment>
<dbReference type="Gene3D" id="3.40.50.1100">
    <property type="match status" value="2"/>
</dbReference>
<evidence type="ECO:0000256" key="8">
    <source>
        <dbReference type="ARBA" id="ARBA00022898"/>
    </source>
</evidence>
<dbReference type="STRING" id="1460663.A0A177BVS6"/>
<protein>
    <recommendedName>
        <fullName evidence="5">L-serine ammonia-lyase</fullName>
        <ecNumber evidence="5">4.3.1.17</ecNumber>
    </recommendedName>
</protein>
<dbReference type="GO" id="GO:0006567">
    <property type="term" value="P:L-threonine catabolic process"/>
    <property type="evidence" value="ECO:0007669"/>
    <property type="project" value="TreeGrafter"/>
</dbReference>
<evidence type="ECO:0000256" key="1">
    <source>
        <dbReference type="ARBA" id="ARBA00001933"/>
    </source>
</evidence>
<evidence type="ECO:0000256" key="5">
    <source>
        <dbReference type="ARBA" id="ARBA00012093"/>
    </source>
</evidence>
<keyword evidence="13" id="KW-1185">Reference proteome</keyword>
<dbReference type="Pfam" id="PF00291">
    <property type="entry name" value="PALP"/>
    <property type="match status" value="1"/>
</dbReference>
<dbReference type="PROSITE" id="PS00165">
    <property type="entry name" value="DEHYDRATASE_SER_THR"/>
    <property type="match status" value="1"/>
</dbReference>
<evidence type="ECO:0000256" key="6">
    <source>
        <dbReference type="ARBA" id="ARBA00022432"/>
    </source>
</evidence>
<dbReference type="OrthoDB" id="7773036at2759"/>
<dbReference type="GeneID" id="28763300"/>
<dbReference type="EC" id="4.3.1.17" evidence="5"/>
<evidence type="ECO:0000313" key="13">
    <source>
        <dbReference type="Proteomes" id="UP000077069"/>
    </source>
</evidence>
<dbReference type="RefSeq" id="XP_018029023.1">
    <property type="nucleotide sequence ID" value="XM_018179814.1"/>
</dbReference>
<evidence type="ECO:0000313" key="12">
    <source>
        <dbReference type="EMBL" id="OAF98657.1"/>
    </source>
</evidence>
<feature type="domain" description="Tryptophan synthase beta chain-like PALP" evidence="11">
    <location>
        <begin position="15"/>
        <end position="321"/>
    </location>
</feature>
<dbReference type="SUPFAM" id="SSF53686">
    <property type="entry name" value="Tryptophan synthase beta subunit-like PLP-dependent enzymes"/>
    <property type="match status" value="1"/>
</dbReference>
<comment type="pathway">
    <text evidence="3">Carbohydrate biosynthesis; gluconeogenesis.</text>
</comment>
<dbReference type="InterPro" id="IPR001926">
    <property type="entry name" value="TrpB-like_PALP"/>
</dbReference>
<evidence type="ECO:0000256" key="9">
    <source>
        <dbReference type="ARBA" id="ARBA00023239"/>
    </source>
</evidence>